<evidence type="ECO:0000256" key="3">
    <source>
        <dbReference type="ARBA" id="ARBA00022989"/>
    </source>
</evidence>
<feature type="transmembrane region" description="Helical" evidence="5">
    <location>
        <begin position="181"/>
        <end position="199"/>
    </location>
</feature>
<dbReference type="Proteomes" id="UP000339690">
    <property type="component" value="Chromosome"/>
</dbReference>
<evidence type="ECO:0000313" key="7">
    <source>
        <dbReference type="EMBL" id="QGH33271.1"/>
    </source>
</evidence>
<dbReference type="RefSeq" id="WP_100361896.1">
    <property type="nucleotide sequence ID" value="NZ_CP045915.1"/>
</dbReference>
<feature type="transmembrane region" description="Helical" evidence="5">
    <location>
        <begin position="21"/>
        <end position="41"/>
    </location>
</feature>
<proteinExistence type="predicted"/>
<sequence length="241" mass="26906">MAKVVMAEFLKGFQLQWNYPFSFLLHTIQNLIITGVLIWMLSSLTSLEQVIGLLFWPVVISAISSSAQSVQDDMQYGTFERIAASKRSLSFILLARSLSDFIFSALLTVIAIAGATLFFDISLRVEAIIACLFIVLCTGTGLSFILTGLQIYYRDIGPLGNMIVFGSVVVLLLPWDQWVSLLEVFVYLLLPFTASAIYIQSFDAGYLVYALINSLLFFVIGLVYLPYMVRKTKANKGLGRY</sequence>
<feature type="transmembrane region" description="Helical" evidence="5">
    <location>
        <begin position="206"/>
        <end position="227"/>
    </location>
</feature>
<dbReference type="GO" id="GO:0140359">
    <property type="term" value="F:ABC-type transporter activity"/>
    <property type="evidence" value="ECO:0007669"/>
    <property type="project" value="InterPro"/>
</dbReference>
<reference evidence="7 8" key="1">
    <citation type="submission" date="2019-11" db="EMBL/GenBank/DDBJ databases">
        <title>Gracilibacillus salitolerans sp. nov., a moderate halophile isolated from a saline soil in northwest China.</title>
        <authorList>
            <person name="Gan L."/>
        </authorList>
    </citation>
    <scope>NUCLEOTIDE SEQUENCE [LARGE SCALE GENOMIC DNA]</scope>
    <source>
        <strain evidence="7 8">SCU50</strain>
    </source>
</reference>
<organism evidence="7 8">
    <name type="scientific">Gracilibacillus salitolerans</name>
    <dbReference type="NCBI Taxonomy" id="2663022"/>
    <lineage>
        <taxon>Bacteria</taxon>
        <taxon>Bacillati</taxon>
        <taxon>Bacillota</taxon>
        <taxon>Bacilli</taxon>
        <taxon>Bacillales</taxon>
        <taxon>Bacillaceae</taxon>
        <taxon>Gracilibacillus</taxon>
    </lineage>
</organism>
<evidence type="ECO:0000256" key="2">
    <source>
        <dbReference type="ARBA" id="ARBA00022692"/>
    </source>
</evidence>
<evidence type="ECO:0000313" key="8">
    <source>
        <dbReference type="Proteomes" id="UP000339690"/>
    </source>
</evidence>
<evidence type="ECO:0000259" key="6">
    <source>
        <dbReference type="Pfam" id="PF01061"/>
    </source>
</evidence>
<evidence type="ECO:0000256" key="4">
    <source>
        <dbReference type="ARBA" id="ARBA00023136"/>
    </source>
</evidence>
<dbReference type="InterPro" id="IPR013525">
    <property type="entry name" value="ABC2_TM"/>
</dbReference>
<evidence type="ECO:0000256" key="5">
    <source>
        <dbReference type="SAM" id="Phobius"/>
    </source>
</evidence>
<dbReference type="Pfam" id="PF01061">
    <property type="entry name" value="ABC2_membrane"/>
    <property type="match status" value="1"/>
</dbReference>
<keyword evidence="4 5" id="KW-0472">Membrane</keyword>
<keyword evidence="3 5" id="KW-1133">Transmembrane helix</keyword>
<name>A0A5Q2TGL5_9BACI</name>
<dbReference type="AlphaFoldDB" id="A0A5Q2TGL5"/>
<accession>A0A5Q2TGL5</accession>
<feature type="domain" description="ABC-2 type transporter transmembrane" evidence="6">
    <location>
        <begin position="11"/>
        <end position="165"/>
    </location>
</feature>
<feature type="transmembrane region" description="Helical" evidence="5">
    <location>
        <begin position="156"/>
        <end position="175"/>
    </location>
</feature>
<feature type="transmembrane region" description="Helical" evidence="5">
    <location>
        <begin position="127"/>
        <end position="149"/>
    </location>
</feature>
<dbReference type="GO" id="GO:0016020">
    <property type="term" value="C:membrane"/>
    <property type="evidence" value="ECO:0007669"/>
    <property type="project" value="UniProtKB-SubCell"/>
</dbReference>
<keyword evidence="2 5" id="KW-0812">Transmembrane</keyword>
<dbReference type="EMBL" id="CP045915">
    <property type="protein sequence ID" value="QGH33271.1"/>
    <property type="molecule type" value="Genomic_DNA"/>
</dbReference>
<dbReference type="KEGG" id="grc:GI584_04100"/>
<gene>
    <name evidence="7" type="ORF">GI584_04100</name>
</gene>
<protein>
    <recommendedName>
        <fullName evidence="6">ABC-2 type transporter transmembrane domain-containing protein</fullName>
    </recommendedName>
</protein>
<keyword evidence="8" id="KW-1185">Reference proteome</keyword>
<comment type="subcellular location">
    <subcellularLocation>
        <location evidence="1">Membrane</location>
        <topology evidence="1">Multi-pass membrane protein</topology>
    </subcellularLocation>
</comment>
<evidence type="ECO:0000256" key="1">
    <source>
        <dbReference type="ARBA" id="ARBA00004141"/>
    </source>
</evidence>
<feature type="transmembrane region" description="Helical" evidence="5">
    <location>
        <begin position="91"/>
        <end position="115"/>
    </location>
</feature>